<dbReference type="InterPro" id="IPR009057">
    <property type="entry name" value="Homeodomain-like_sf"/>
</dbReference>
<dbReference type="Pfam" id="PF00440">
    <property type="entry name" value="TetR_N"/>
    <property type="match status" value="1"/>
</dbReference>
<keyword evidence="2 4" id="KW-0238">DNA-binding</keyword>
<dbReference type="Proteomes" id="UP001379533">
    <property type="component" value="Chromosome"/>
</dbReference>
<dbReference type="SUPFAM" id="SSF48498">
    <property type="entry name" value="Tetracyclin repressor-like, C-terminal domain"/>
    <property type="match status" value="1"/>
</dbReference>
<evidence type="ECO:0000256" key="2">
    <source>
        <dbReference type="ARBA" id="ARBA00023125"/>
    </source>
</evidence>
<proteinExistence type="predicted"/>
<evidence type="ECO:0000256" key="4">
    <source>
        <dbReference type="PROSITE-ProRule" id="PRU00335"/>
    </source>
</evidence>
<evidence type="ECO:0000256" key="3">
    <source>
        <dbReference type="ARBA" id="ARBA00023163"/>
    </source>
</evidence>
<evidence type="ECO:0000259" key="5">
    <source>
        <dbReference type="PROSITE" id="PS50977"/>
    </source>
</evidence>
<feature type="DNA-binding region" description="H-T-H motif" evidence="4">
    <location>
        <begin position="28"/>
        <end position="47"/>
    </location>
</feature>
<dbReference type="Pfam" id="PF21993">
    <property type="entry name" value="TetR_C_13_2"/>
    <property type="match status" value="1"/>
</dbReference>
<name>A0ABZ2JUV5_9BACT</name>
<evidence type="ECO:0000313" key="6">
    <source>
        <dbReference type="EMBL" id="WXA90242.1"/>
    </source>
</evidence>
<dbReference type="Gene3D" id="1.10.357.10">
    <property type="entry name" value="Tetracycline Repressor, domain 2"/>
    <property type="match status" value="1"/>
</dbReference>
<evidence type="ECO:0000256" key="1">
    <source>
        <dbReference type="ARBA" id="ARBA00023015"/>
    </source>
</evidence>
<gene>
    <name evidence="6" type="ORF">LZC95_27740</name>
</gene>
<dbReference type="RefSeq" id="WP_394840855.1">
    <property type="nucleotide sequence ID" value="NZ_CP089982.1"/>
</dbReference>
<dbReference type="PANTHER" id="PTHR47506:SF3">
    <property type="entry name" value="HTH-TYPE TRANSCRIPTIONAL REGULATOR LMRA"/>
    <property type="match status" value="1"/>
</dbReference>
<reference evidence="6 7" key="1">
    <citation type="submission" date="2021-12" db="EMBL/GenBank/DDBJ databases">
        <title>Discovery of the Pendulisporaceae a myxobacterial family with distinct sporulation behavior and unique specialized metabolism.</title>
        <authorList>
            <person name="Garcia R."/>
            <person name="Popoff A."/>
            <person name="Bader C.D."/>
            <person name="Loehr J."/>
            <person name="Walesch S."/>
            <person name="Walt C."/>
            <person name="Boldt J."/>
            <person name="Bunk B."/>
            <person name="Haeckl F.J.F.P.J."/>
            <person name="Gunesch A.P."/>
            <person name="Birkelbach J."/>
            <person name="Nuebel U."/>
            <person name="Pietschmann T."/>
            <person name="Bach T."/>
            <person name="Mueller R."/>
        </authorList>
    </citation>
    <scope>NUCLEOTIDE SEQUENCE [LARGE SCALE GENOMIC DNA]</scope>
    <source>
        <strain evidence="6 7">MSr12523</strain>
    </source>
</reference>
<dbReference type="PANTHER" id="PTHR47506">
    <property type="entry name" value="TRANSCRIPTIONAL REGULATORY PROTEIN"/>
    <property type="match status" value="1"/>
</dbReference>
<dbReference type="EMBL" id="CP089982">
    <property type="protein sequence ID" value="WXA90242.1"/>
    <property type="molecule type" value="Genomic_DNA"/>
</dbReference>
<dbReference type="InterPro" id="IPR001647">
    <property type="entry name" value="HTH_TetR"/>
</dbReference>
<keyword evidence="1" id="KW-0805">Transcription regulation</keyword>
<dbReference type="InterPro" id="IPR054156">
    <property type="entry name" value="YxaF_TetR_C"/>
</dbReference>
<feature type="domain" description="HTH tetR-type" evidence="5">
    <location>
        <begin position="5"/>
        <end position="65"/>
    </location>
</feature>
<dbReference type="InterPro" id="IPR036271">
    <property type="entry name" value="Tet_transcr_reg_TetR-rel_C_sf"/>
</dbReference>
<accession>A0ABZ2JUV5</accession>
<keyword evidence="7" id="KW-1185">Reference proteome</keyword>
<organism evidence="6 7">
    <name type="scientific">Pendulispora brunnea</name>
    <dbReference type="NCBI Taxonomy" id="2905690"/>
    <lineage>
        <taxon>Bacteria</taxon>
        <taxon>Pseudomonadati</taxon>
        <taxon>Myxococcota</taxon>
        <taxon>Myxococcia</taxon>
        <taxon>Myxococcales</taxon>
        <taxon>Sorangiineae</taxon>
        <taxon>Pendulisporaceae</taxon>
        <taxon>Pendulispora</taxon>
    </lineage>
</organism>
<keyword evidence="3" id="KW-0804">Transcription</keyword>
<protein>
    <submittedName>
        <fullName evidence="6">TetR/AcrR family transcriptional regulator</fullName>
    </submittedName>
</protein>
<dbReference type="PROSITE" id="PS50977">
    <property type="entry name" value="HTH_TETR_2"/>
    <property type="match status" value="1"/>
</dbReference>
<dbReference type="SUPFAM" id="SSF46689">
    <property type="entry name" value="Homeodomain-like"/>
    <property type="match status" value="1"/>
</dbReference>
<sequence length="183" mass="20369">MPRIVRERQDVIPALAEVFREHGFEGASLSIIGERTGLGKGSLYHFFPGGKDEMAAAVLADVSAWFEGNMFEPLRSEEDPRKGLARMLTAVETYFQSGMRICLVGAFALGDARDRFAETIHVYFAAWRDALARTLVRTGLDRKAARERAEEIVATIQGAIVLARALDDPASFRRAMRRIRAIV</sequence>
<evidence type="ECO:0000313" key="7">
    <source>
        <dbReference type="Proteomes" id="UP001379533"/>
    </source>
</evidence>